<evidence type="ECO:0000313" key="1">
    <source>
        <dbReference type="EMBL" id="GHI40044.1"/>
    </source>
</evidence>
<protein>
    <submittedName>
        <fullName evidence="1">Uncharacterized protein</fullName>
    </submittedName>
</protein>
<dbReference type="EMBL" id="BNDY01000017">
    <property type="protein sequence ID" value="GHI40044.1"/>
    <property type="molecule type" value="Genomic_DNA"/>
</dbReference>
<organism evidence="1 2">
    <name type="scientific">Streptomyces violascens</name>
    <dbReference type="NCBI Taxonomy" id="67381"/>
    <lineage>
        <taxon>Bacteria</taxon>
        <taxon>Bacillati</taxon>
        <taxon>Actinomycetota</taxon>
        <taxon>Actinomycetes</taxon>
        <taxon>Kitasatosporales</taxon>
        <taxon>Streptomycetaceae</taxon>
        <taxon>Streptomyces</taxon>
    </lineage>
</organism>
<dbReference type="Proteomes" id="UP001050808">
    <property type="component" value="Unassembled WGS sequence"/>
</dbReference>
<proteinExistence type="predicted"/>
<accession>A0ABQ3QRZ7</accession>
<reference evidence="1" key="1">
    <citation type="submission" date="2024-05" db="EMBL/GenBank/DDBJ databases">
        <title>Whole genome shotgun sequence of Streptomyces violascens NBRC 12920.</title>
        <authorList>
            <person name="Komaki H."/>
            <person name="Tamura T."/>
        </authorList>
    </citation>
    <scope>NUCLEOTIDE SEQUENCE</scope>
    <source>
        <strain evidence="1">NBRC 12920</strain>
    </source>
</reference>
<comment type="caution">
    <text evidence="1">The sequence shown here is derived from an EMBL/GenBank/DDBJ whole genome shotgun (WGS) entry which is preliminary data.</text>
</comment>
<gene>
    <name evidence="1" type="ORF">Sviol_44520</name>
</gene>
<evidence type="ECO:0000313" key="2">
    <source>
        <dbReference type="Proteomes" id="UP001050808"/>
    </source>
</evidence>
<name>A0ABQ3QRZ7_9ACTN</name>
<sequence length="85" mass="8824">MLNSAEDDAEAGHAGDHVEVPVVAKPGLDELVHFGDLLVEGHHLLCQGVHHLRGELLPGQAGVLALGRLDRGLGELVGAEDLAVP</sequence>
<keyword evidence="2" id="KW-1185">Reference proteome</keyword>